<evidence type="ECO:0000256" key="1">
    <source>
        <dbReference type="ARBA" id="ARBA00023015"/>
    </source>
</evidence>
<evidence type="ECO:0000259" key="4">
    <source>
        <dbReference type="SMART" id="SM00419"/>
    </source>
</evidence>
<reference evidence="5" key="1">
    <citation type="submission" date="2020-02" db="EMBL/GenBank/DDBJ databases">
        <authorList>
            <person name="Meier V. D."/>
        </authorList>
    </citation>
    <scope>NUCLEOTIDE SEQUENCE</scope>
    <source>
        <strain evidence="5">AVDCRST_MAG23</strain>
    </source>
</reference>
<evidence type="ECO:0000313" key="5">
    <source>
        <dbReference type="EMBL" id="CAA9541015.1"/>
    </source>
</evidence>
<dbReference type="AlphaFoldDB" id="A0A6J4U7V0"/>
<dbReference type="InterPro" id="IPR036388">
    <property type="entry name" value="WH-like_DNA-bd_sf"/>
</dbReference>
<dbReference type="InterPro" id="IPR018490">
    <property type="entry name" value="cNMP-bd_dom_sf"/>
</dbReference>
<keyword evidence="3" id="KW-0804">Transcription</keyword>
<organism evidence="5">
    <name type="scientific">uncultured Sphingosinicella sp</name>
    <dbReference type="NCBI Taxonomy" id="478748"/>
    <lineage>
        <taxon>Bacteria</taxon>
        <taxon>Pseudomonadati</taxon>
        <taxon>Pseudomonadota</taxon>
        <taxon>Alphaproteobacteria</taxon>
        <taxon>Sphingomonadales</taxon>
        <taxon>Sphingosinicellaceae</taxon>
        <taxon>Sphingosinicella</taxon>
        <taxon>environmental samples</taxon>
    </lineage>
</organism>
<sequence length="242" mass="26341">MIADTQGSCRNILLRAMSPEDFALLAPLLTRVTIEVDEVLAGPGQPIEAIFFPETGIVTFCEFHERGSRVGVAHTGYEGFAGWPVLLGSNSSPHEARMTAVGGTAFRISAPDMLASCRASATLHDLLLRFVRVFTVQLSCTVVSSLTQSVDTRLCRWTLMAHDRVEGDEIEVTHSEIAVMLAIRRSSVTDALHILEGEGLIRCHRGMVTVRDRAGLRQRAGDTYGTAEAEYSRLIAPFPEAG</sequence>
<name>A0A6J4U7V0_9SPHN</name>
<dbReference type="GO" id="GO:0003677">
    <property type="term" value="F:DNA binding"/>
    <property type="evidence" value="ECO:0007669"/>
    <property type="project" value="UniProtKB-KW"/>
</dbReference>
<evidence type="ECO:0000256" key="3">
    <source>
        <dbReference type="ARBA" id="ARBA00023163"/>
    </source>
</evidence>
<gene>
    <name evidence="5" type="ORF">AVDCRST_MAG23-2062</name>
</gene>
<dbReference type="SMART" id="SM00419">
    <property type="entry name" value="HTH_CRP"/>
    <property type="match status" value="1"/>
</dbReference>
<dbReference type="Gene3D" id="1.10.10.10">
    <property type="entry name" value="Winged helix-like DNA-binding domain superfamily/Winged helix DNA-binding domain"/>
    <property type="match status" value="1"/>
</dbReference>
<dbReference type="Gene3D" id="2.60.120.10">
    <property type="entry name" value="Jelly Rolls"/>
    <property type="match status" value="1"/>
</dbReference>
<proteinExistence type="predicted"/>
<accession>A0A6J4U7V0</accession>
<feature type="domain" description="HTH crp-type" evidence="4">
    <location>
        <begin position="166"/>
        <end position="212"/>
    </location>
</feature>
<keyword evidence="2" id="KW-0238">DNA-binding</keyword>
<dbReference type="InterPro" id="IPR012318">
    <property type="entry name" value="HTH_CRP"/>
</dbReference>
<dbReference type="SUPFAM" id="SSF51206">
    <property type="entry name" value="cAMP-binding domain-like"/>
    <property type="match status" value="1"/>
</dbReference>
<dbReference type="SUPFAM" id="SSF46785">
    <property type="entry name" value="Winged helix' DNA-binding domain"/>
    <property type="match status" value="1"/>
</dbReference>
<dbReference type="EMBL" id="CADCWD010000070">
    <property type="protein sequence ID" value="CAA9541015.1"/>
    <property type="molecule type" value="Genomic_DNA"/>
</dbReference>
<keyword evidence="1" id="KW-0805">Transcription regulation</keyword>
<dbReference type="Pfam" id="PF13545">
    <property type="entry name" value="HTH_Crp_2"/>
    <property type="match status" value="1"/>
</dbReference>
<evidence type="ECO:0000256" key="2">
    <source>
        <dbReference type="ARBA" id="ARBA00023125"/>
    </source>
</evidence>
<protein>
    <submittedName>
        <fullName evidence="5">cAMP-binding proteins - catabolite gene activator and regulatory subunit of cAMP-dependent protein kinases</fullName>
    </submittedName>
</protein>
<dbReference type="InterPro" id="IPR036390">
    <property type="entry name" value="WH_DNA-bd_sf"/>
</dbReference>
<dbReference type="InterPro" id="IPR014710">
    <property type="entry name" value="RmlC-like_jellyroll"/>
</dbReference>
<dbReference type="GO" id="GO:0006355">
    <property type="term" value="P:regulation of DNA-templated transcription"/>
    <property type="evidence" value="ECO:0007669"/>
    <property type="project" value="InterPro"/>
</dbReference>